<reference evidence="2" key="2">
    <citation type="submission" date="2018-05" db="EMBL/GenBank/DDBJ databases">
        <title>OmerRS3 (Oryza meridionalis Reference Sequence Version 3).</title>
        <authorList>
            <person name="Zhang J."/>
            <person name="Kudrna D."/>
            <person name="Lee S."/>
            <person name="Talag J."/>
            <person name="Welchert J."/>
            <person name="Wing R.A."/>
        </authorList>
    </citation>
    <scope>NUCLEOTIDE SEQUENCE [LARGE SCALE GENOMIC DNA]</scope>
    <source>
        <strain evidence="2">cv. OR44</strain>
    </source>
</reference>
<feature type="compositionally biased region" description="Basic and acidic residues" evidence="1">
    <location>
        <begin position="21"/>
        <end position="35"/>
    </location>
</feature>
<proteinExistence type="predicted"/>
<feature type="compositionally biased region" description="Acidic residues" evidence="1">
    <location>
        <begin position="62"/>
        <end position="79"/>
    </location>
</feature>
<evidence type="ECO:0000313" key="2">
    <source>
        <dbReference type="EnsemblPlants" id="OMERI04G25820.1"/>
    </source>
</evidence>
<dbReference type="Gramene" id="OMERI04G25820.1">
    <property type="protein sequence ID" value="OMERI04G25820.1"/>
    <property type="gene ID" value="OMERI04G25820"/>
</dbReference>
<keyword evidence="3" id="KW-1185">Reference proteome</keyword>
<evidence type="ECO:0000256" key="1">
    <source>
        <dbReference type="SAM" id="MobiDB-lite"/>
    </source>
</evidence>
<dbReference type="AlphaFoldDB" id="A0A0E0DKI6"/>
<feature type="region of interest" description="Disordered" evidence="1">
    <location>
        <begin position="117"/>
        <end position="138"/>
    </location>
</feature>
<dbReference type="HOGENOM" id="CLU_1770953_0_0_1"/>
<dbReference type="Proteomes" id="UP000008021">
    <property type="component" value="Chromosome 4"/>
</dbReference>
<name>A0A0E0DKI6_9ORYZ</name>
<protein>
    <submittedName>
        <fullName evidence="2">Uncharacterized protein</fullName>
    </submittedName>
</protein>
<feature type="region of interest" description="Disordered" evidence="1">
    <location>
        <begin position="1"/>
        <end position="82"/>
    </location>
</feature>
<sequence>MEEMKGRGGCSSIPSGMEVETEGRGSEGKGRRVEDNDKEYEEEGRSGVGKAPAAKSRRIDGQEEEEEENEEEEDEEEDGYRDSRCVELVFGEEEELDPVQMEEKLRQVKLEMKGKYTDEADEEEQMRRYHTSWDSSVSPLRSLPTHKYSHFITVSINHVRLIN</sequence>
<reference evidence="2" key="1">
    <citation type="submission" date="2015-04" db="UniProtKB">
        <authorList>
            <consortium name="EnsemblPlants"/>
        </authorList>
    </citation>
    <scope>IDENTIFICATION</scope>
</reference>
<dbReference type="EnsemblPlants" id="OMERI04G25820.1">
    <property type="protein sequence ID" value="OMERI04G25820.1"/>
    <property type="gene ID" value="OMERI04G25820"/>
</dbReference>
<accession>A0A0E0DKI6</accession>
<evidence type="ECO:0000313" key="3">
    <source>
        <dbReference type="Proteomes" id="UP000008021"/>
    </source>
</evidence>
<organism evidence="2">
    <name type="scientific">Oryza meridionalis</name>
    <dbReference type="NCBI Taxonomy" id="40149"/>
    <lineage>
        <taxon>Eukaryota</taxon>
        <taxon>Viridiplantae</taxon>
        <taxon>Streptophyta</taxon>
        <taxon>Embryophyta</taxon>
        <taxon>Tracheophyta</taxon>
        <taxon>Spermatophyta</taxon>
        <taxon>Magnoliopsida</taxon>
        <taxon>Liliopsida</taxon>
        <taxon>Poales</taxon>
        <taxon>Poaceae</taxon>
        <taxon>BOP clade</taxon>
        <taxon>Oryzoideae</taxon>
        <taxon>Oryzeae</taxon>
        <taxon>Oryzinae</taxon>
        <taxon>Oryza</taxon>
    </lineage>
</organism>